<organism evidence="2 3">
    <name type="scientific">Eiseniibacteriota bacterium</name>
    <dbReference type="NCBI Taxonomy" id="2212470"/>
    <lineage>
        <taxon>Bacteria</taxon>
        <taxon>Candidatus Eiseniibacteriota</taxon>
    </lineage>
</organism>
<dbReference type="Proteomes" id="UP000317716">
    <property type="component" value="Unassembled WGS sequence"/>
</dbReference>
<feature type="region of interest" description="Disordered" evidence="1">
    <location>
        <begin position="41"/>
        <end position="62"/>
    </location>
</feature>
<protein>
    <submittedName>
        <fullName evidence="2">Uncharacterized protein</fullName>
    </submittedName>
</protein>
<dbReference type="EMBL" id="VBOS01000352">
    <property type="protein sequence ID" value="TMQ51785.1"/>
    <property type="molecule type" value="Genomic_DNA"/>
</dbReference>
<gene>
    <name evidence="2" type="ORF">E6K72_09925</name>
</gene>
<evidence type="ECO:0000256" key="1">
    <source>
        <dbReference type="SAM" id="MobiDB-lite"/>
    </source>
</evidence>
<evidence type="ECO:0000313" key="3">
    <source>
        <dbReference type="Proteomes" id="UP000317716"/>
    </source>
</evidence>
<sequence length="266" mass="27285">MNGFELLKAARHRISSPGSLARIMGTLCVVLMLGSCGRSTSTTSPDVKDEGSPSAKSGALAAPSAGTPAAQFAFSTSNLTLIQQTSGTSGWVTVLSGKLKTPSSKEVYVNASLECGLYTQTLVRSRNLKKDTSTASVAIQAQALIDGQPMPPGTITYAARTQTLSATLEGAIAGCLTIVTNPDGTQSIVLDPNCVTPEEIELILSTLNAASFNFVASNVPVGVHTISIQARITSSTSVQQGTATAEALVGKGTMIAQIVRAVKGAL</sequence>
<dbReference type="AlphaFoldDB" id="A0A538SK89"/>
<name>A0A538SK89_UNCEI</name>
<accession>A0A538SK89</accession>
<evidence type="ECO:0000313" key="2">
    <source>
        <dbReference type="EMBL" id="TMQ51785.1"/>
    </source>
</evidence>
<reference evidence="2 3" key="1">
    <citation type="journal article" date="2019" name="Nat. Microbiol.">
        <title>Mediterranean grassland soil C-N compound turnover is dependent on rainfall and depth, and is mediated by genomically divergent microorganisms.</title>
        <authorList>
            <person name="Diamond S."/>
            <person name="Andeer P.F."/>
            <person name="Li Z."/>
            <person name="Crits-Christoph A."/>
            <person name="Burstein D."/>
            <person name="Anantharaman K."/>
            <person name="Lane K.R."/>
            <person name="Thomas B.C."/>
            <person name="Pan C."/>
            <person name="Northen T.R."/>
            <person name="Banfield J.F."/>
        </authorList>
    </citation>
    <scope>NUCLEOTIDE SEQUENCE [LARGE SCALE GENOMIC DNA]</scope>
    <source>
        <strain evidence="2">WS_2</strain>
    </source>
</reference>
<comment type="caution">
    <text evidence="2">The sequence shown here is derived from an EMBL/GenBank/DDBJ whole genome shotgun (WGS) entry which is preliminary data.</text>
</comment>
<proteinExistence type="predicted"/>